<organism evidence="2 3">
    <name type="scientific">Paramecium sonneborni</name>
    <dbReference type="NCBI Taxonomy" id="65129"/>
    <lineage>
        <taxon>Eukaryota</taxon>
        <taxon>Sar</taxon>
        <taxon>Alveolata</taxon>
        <taxon>Ciliophora</taxon>
        <taxon>Intramacronucleata</taxon>
        <taxon>Oligohymenophorea</taxon>
        <taxon>Peniculida</taxon>
        <taxon>Parameciidae</taxon>
        <taxon>Paramecium</taxon>
    </lineage>
</organism>
<gene>
    <name evidence="2" type="ORF">PSON_ATCC_30995.1.T1740031</name>
</gene>
<keyword evidence="3" id="KW-1185">Reference proteome</keyword>
<accession>A0A8S1RKG0</accession>
<evidence type="ECO:0000313" key="3">
    <source>
        <dbReference type="Proteomes" id="UP000692954"/>
    </source>
</evidence>
<dbReference type="Proteomes" id="UP000692954">
    <property type="component" value="Unassembled WGS sequence"/>
</dbReference>
<dbReference type="EMBL" id="CAJJDN010000174">
    <property type="protein sequence ID" value="CAD8127225.1"/>
    <property type="molecule type" value="Genomic_DNA"/>
</dbReference>
<keyword evidence="1" id="KW-0472">Membrane</keyword>
<comment type="caution">
    <text evidence="2">The sequence shown here is derived from an EMBL/GenBank/DDBJ whole genome shotgun (WGS) entry which is preliminary data.</text>
</comment>
<evidence type="ECO:0008006" key="4">
    <source>
        <dbReference type="Google" id="ProtNLM"/>
    </source>
</evidence>
<name>A0A8S1RKG0_9CILI</name>
<reference evidence="2" key="1">
    <citation type="submission" date="2021-01" db="EMBL/GenBank/DDBJ databases">
        <authorList>
            <consortium name="Genoscope - CEA"/>
            <person name="William W."/>
        </authorList>
    </citation>
    <scope>NUCLEOTIDE SEQUENCE</scope>
</reference>
<evidence type="ECO:0000256" key="1">
    <source>
        <dbReference type="SAM" id="Phobius"/>
    </source>
</evidence>
<feature type="transmembrane region" description="Helical" evidence="1">
    <location>
        <begin position="417"/>
        <end position="439"/>
    </location>
</feature>
<sequence length="495" mass="58056">MLITSLLFMHLTYSINIKDIYHTNIDNYYIHENQLSTILAIPNARKISITQLQEQSICNAKQRTLGFHTKLYQQFEEIEYLVALVQLTPSSYLLYSSNNTLIFKDSNTTQHHQFQMDINEQISMIKLDSDVLLVSNNEAFLFELESLASGSAIYREVKDWQKRVYRRLTKLIKIVDKQFLLSAIGKDGLELYSVEGRNIIFIKQIQAYKDIVDFAEVNNNVFILDSEQGLILCNVEPTNLTTQIMKIDNMQGGIAVDSYNGINVFVAYKWVRYAVVEYVINQTSKLWYKHNMIYTKKIYDVDALADFAIIQGQYHHIVLFNYHLSDEITYFKHYHLSDFQVFYHQDSVYFSGITSKSYVFSELYVLPAQITCFSNQTKSRFYYTLSYIQQTTKSKYERHYQQISVNVVETYFYQDSLFIIIIGSSLIMILFILLLVILIKRNKSMQITFLELENTISTKLKQDILKKEEDPPQIIQSNLMSVRECKDIEHLNIQQ</sequence>
<protein>
    <recommendedName>
        <fullName evidence="4">Transmembrane protein</fullName>
    </recommendedName>
</protein>
<evidence type="ECO:0000313" key="2">
    <source>
        <dbReference type="EMBL" id="CAD8127225.1"/>
    </source>
</evidence>
<proteinExistence type="predicted"/>
<keyword evidence="1" id="KW-1133">Transmembrane helix</keyword>
<dbReference type="AlphaFoldDB" id="A0A8S1RKG0"/>
<dbReference type="OrthoDB" id="300700at2759"/>
<keyword evidence="1" id="KW-0812">Transmembrane</keyword>